<dbReference type="FunFam" id="1.20.1250.20:FF:000188">
    <property type="entry name" value="MFS general substrate transporter"/>
    <property type="match status" value="1"/>
</dbReference>
<accession>W9XJR0</accession>
<dbReference type="InterPro" id="IPR020846">
    <property type="entry name" value="MFS_dom"/>
</dbReference>
<dbReference type="InterPro" id="IPR011701">
    <property type="entry name" value="MFS"/>
</dbReference>
<comment type="caution">
    <text evidence="8">The sequence shown here is derived from an EMBL/GenBank/DDBJ whole genome shotgun (WGS) entry which is preliminary data.</text>
</comment>
<dbReference type="PANTHER" id="PTHR43791">
    <property type="entry name" value="PERMEASE-RELATED"/>
    <property type="match status" value="1"/>
</dbReference>
<feature type="transmembrane region" description="Helical" evidence="6">
    <location>
        <begin position="215"/>
        <end position="238"/>
    </location>
</feature>
<dbReference type="AlphaFoldDB" id="W9XJR0"/>
<dbReference type="InterPro" id="IPR036259">
    <property type="entry name" value="MFS_trans_sf"/>
</dbReference>
<dbReference type="Pfam" id="PF07690">
    <property type="entry name" value="MFS_1"/>
    <property type="match status" value="1"/>
</dbReference>
<dbReference type="GO" id="GO:0022857">
    <property type="term" value="F:transmembrane transporter activity"/>
    <property type="evidence" value="ECO:0007669"/>
    <property type="project" value="InterPro"/>
</dbReference>
<feature type="transmembrane region" description="Helical" evidence="6">
    <location>
        <begin position="387"/>
        <end position="407"/>
    </location>
</feature>
<feature type="transmembrane region" description="Helical" evidence="6">
    <location>
        <begin position="182"/>
        <end position="203"/>
    </location>
</feature>
<proteinExistence type="predicted"/>
<dbReference type="EMBL" id="AMGY01000010">
    <property type="protein sequence ID" value="EXJ77585.1"/>
    <property type="molecule type" value="Genomic_DNA"/>
</dbReference>
<evidence type="ECO:0000256" key="5">
    <source>
        <dbReference type="ARBA" id="ARBA00023136"/>
    </source>
</evidence>
<feature type="domain" description="Major facilitator superfamily (MFS) profile" evidence="7">
    <location>
        <begin position="56"/>
        <end position="480"/>
    </location>
</feature>
<evidence type="ECO:0000256" key="2">
    <source>
        <dbReference type="ARBA" id="ARBA00022448"/>
    </source>
</evidence>
<evidence type="ECO:0000259" key="7">
    <source>
        <dbReference type="PROSITE" id="PS50850"/>
    </source>
</evidence>
<name>W9XJR0_9EURO</name>
<dbReference type="FunFam" id="1.20.1250.20:FF:000013">
    <property type="entry name" value="MFS general substrate transporter"/>
    <property type="match status" value="1"/>
</dbReference>
<protein>
    <recommendedName>
        <fullName evidence="7">Major facilitator superfamily (MFS) profile domain-containing protein</fullName>
    </recommendedName>
</protein>
<dbReference type="HOGENOM" id="CLU_001265_0_1_1"/>
<keyword evidence="4 6" id="KW-1133">Transmembrane helix</keyword>
<dbReference type="SUPFAM" id="SSF103473">
    <property type="entry name" value="MFS general substrate transporter"/>
    <property type="match status" value="1"/>
</dbReference>
<dbReference type="Gene3D" id="1.20.1250.20">
    <property type="entry name" value="MFS general substrate transporter like domains"/>
    <property type="match status" value="2"/>
</dbReference>
<gene>
    <name evidence="8" type="ORF">A1O3_09812</name>
</gene>
<keyword evidence="3 6" id="KW-0812">Transmembrane</keyword>
<feature type="transmembrane region" description="Helical" evidence="6">
    <location>
        <begin position="122"/>
        <end position="141"/>
    </location>
</feature>
<keyword evidence="5 6" id="KW-0472">Membrane</keyword>
<feature type="transmembrane region" description="Helical" evidence="6">
    <location>
        <begin position="331"/>
        <end position="351"/>
    </location>
</feature>
<dbReference type="PANTHER" id="PTHR43791:SF67">
    <property type="entry name" value="TRANSPORTER, PUTATIVE (AFU_ORTHOLOGUE AFUA_3G04010)-RELATED"/>
    <property type="match status" value="1"/>
</dbReference>
<evidence type="ECO:0000256" key="4">
    <source>
        <dbReference type="ARBA" id="ARBA00022989"/>
    </source>
</evidence>
<keyword evidence="9" id="KW-1185">Reference proteome</keyword>
<feature type="transmembrane region" description="Helical" evidence="6">
    <location>
        <begin position="147"/>
        <end position="170"/>
    </location>
</feature>
<dbReference type="GO" id="GO:0016020">
    <property type="term" value="C:membrane"/>
    <property type="evidence" value="ECO:0007669"/>
    <property type="project" value="UniProtKB-SubCell"/>
</dbReference>
<feature type="transmembrane region" description="Helical" evidence="6">
    <location>
        <begin position="452"/>
        <end position="472"/>
    </location>
</feature>
<reference evidence="8 9" key="1">
    <citation type="submission" date="2013-03" db="EMBL/GenBank/DDBJ databases">
        <title>The Genome Sequence of Capronia epimyces CBS 606.96.</title>
        <authorList>
            <consortium name="The Broad Institute Genomics Platform"/>
            <person name="Cuomo C."/>
            <person name="de Hoog S."/>
            <person name="Gorbushina A."/>
            <person name="Walker B."/>
            <person name="Young S.K."/>
            <person name="Zeng Q."/>
            <person name="Gargeya S."/>
            <person name="Fitzgerald M."/>
            <person name="Haas B."/>
            <person name="Abouelleil A."/>
            <person name="Allen A.W."/>
            <person name="Alvarado L."/>
            <person name="Arachchi H.M."/>
            <person name="Berlin A.M."/>
            <person name="Chapman S.B."/>
            <person name="Gainer-Dewar J."/>
            <person name="Goldberg J."/>
            <person name="Griggs A."/>
            <person name="Gujja S."/>
            <person name="Hansen M."/>
            <person name="Howarth C."/>
            <person name="Imamovic A."/>
            <person name="Ireland A."/>
            <person name="Larimer J."/>
            <person name="McCowan C."/>
            <person name="Murphy C."/>
            <person name="Pearson M."/>
            <person name="Poon T.W."/>
            <person name="Priest M."/>
            <person name="Roberts A."/>
            <person name="Saif S."/>
            <person name="Shea T."/>
            <person name="Sisk P."/>
            <person name="Sykes S."/>
            <person name="Wortman J."/>
            <person name="Nusbaum C."/>
            <person name="Birren B."/>
        </authorList>
    </citation>
    <scope>NUCLEOTIDE SEQUENCE [LARGE SCALE GENOMIC DNA]</scope>
    <source>
        <strain evidence="8 9">CBS 606.96</strain>
    </source>
</reference>
<dbReference type="Proteomes" id="UP000019478">
    <property type="component" value="Unassembled WGS sequence"/>
</dbReference>
<sequence>MDVKSSVEKPEDVQNEFETGSQVIPIDKAVSTPSSSDDAHTKALTRKLLFKLDSRILPVLALLFLCSFLDRTNVGNAKILGLQKDVGLSDSHYANGLAIFFAFYIAAELPSNLVLKKASPRIWLAFLTAVWGIIGMCLGFVKNYGGFLAVRAFLGLAEGGLLPGMVLYLSGIYTRGELALRIGLFYTSASLAGAFGGLLARGLSAIGPRGGLDAGWRWIMVIEGLLTFVAGVVAYFLLPNNVATAWFLDPEERELAAKRLHIDTLAHLPDGHHSEGTEKFRWSEVGRGALNIQLWLTATAYFSILSGLYSFGLFLPTIIKGLGYTANEAQLWTVIPYAVAAVITVAVAFASDYLKLRGVVMLCVLPLAIIGYAAIANVKEHDNSAKYGMTFLMATGLYASVPPVLVWNSNNSAGHYKRSSTSALQLSVANAGGFVSAFIYQSSEAPQYHRSHTIILGLLVYAWFAILLNVLYCSRVNRDKANGKYDKYIGYGDDRDPEFKMML</sequence>
<feature type="transmembrane region" description="Helical" evidence="6">
    <location>
        <begin position="358"/>
        <end position="375"/>
    </location>
</feature>
<evidence type="ECO:0000256" key="3">
    <source>
        <dbReference type="ARBA" id="ARBA00022692"/>
    </source>
</evidence>
<dbReference type="PROSITE" id="PS50850">
    <property type="entry name" value="MFS"/>
    <property type="match status" value="1"/>
</dbReference>
<keyword evidence="2" id="KW-0813">Transport</keyword>
<organism evidence="8 9">
    <name type="scientific">Capronia epimyces CBS 606.96</name>
    <dbReference type="NCBI Taxonomy" id="1182542"/>
    <lineage>
        <taxon>Eukaryota</taxon>
        <taxon>Fungi</taxon>
        <taxon>Dikarya</taxon>
        <taxon>Ascomycota</taxon>
        <taxon>Pezizomycotina</taxon>
        <taxon>Eurotiomycetes</taxon>
        <taxon>Chaetothyriomycetidae</taxon>
        <taxon>Chaetothyriales</taxon>
        <taxon>Herpotrichiellaceae</taxon>
        <taxon>Capronia</taxon>
    </lineage>
</organism>
<feature type="transmembrane region" description="Helical" evidence="6">
    <location>
        <begin position="294"/>
        <end position="319"/>
    </location>
</feature>
<dbReference type="RefSeq" id="XP_007738095.1">
    <property type="nucleotide sequence ID" value="XM_007739905.1"/>
</dbReference>
<dbReference type="eggNOG" id="KOG2533">
    <property type="taxonomic scope" value="Eukaryota"/>
</dbReference>
<evidence type="ECO:0000313" key="8">
    <source>
        <dbReference type="EMBL" id="EXJ77585.1"/>
    </source>
</evidence>
<evidence type="ECO:0000256" key="6">
    <source>
        <dbReference type="SAM" id="Phobius"/>
    </source>
</evidence>
<evidence type="ECO:0000256" key="1">
    <source>
        <dbReference type="ARBA" id="ARBA00004141"/>
    </source>
</evidence>
<feature type="transmembrane region" description="Helical" evidence="6">
    <location>
        <begin position="56"/>
        <end position="74"/>
    </location>
</feature>
<feature type="transmembrane region" description="Helical" evidence="6">
    <location>
        <begin position="419"/>
        <end position="440"/>
    </location>
</feature>
<comment type="subcellular location">
    <subcellularLocation>
        <location evidence="1">Membrane</location>
        <topology evidence="1">Multi-pass membrane protein</topology>
    </subcellularLocation>
</comment>
<evidence type="ECO:0000313" key="9">
    <source>
        <dbReference type="Proteomes" id="UP000019478"/>
    </source>
</evidence>
<dbReference type="GeneID" id="19173895"/>
<feature type="transmembrane region" description="Helical" evidence="6">
    <location>
        <begin position="94"/>
        <end position="115"/>
    </location>
</feature>
<dbReference type="OrthoDB" id="9971669at2759"/>